<name>A0A9W5Y4Z7_9CLOT</name>
<feature type="transmembrane region" description="Helical" evidence="1">
    <location>
        <begin position="124"/>
        <end position="146"/>
    </location>
</feature>
<evidence type="ECO:0000313" key="2">
    <source>
        <dbReference type="EMBL" id="GKU26680.1"/>
    </source>
</evidence>
<dbReference type="EMBL" id="BQXY01000006">
    <property type="protein sequence ID" value="GKU26680.1"/>
    <property type="molecule type" value="Genomic_DNA"/>
</dbReference>
<feature type="transmembrane region" description="Helical" evidence="1">
    <location>
        <begin position="82"/>
        <end position="104"/>
    </location>
</feature>
<keyword evidence="1" id="KW-0472">Membrane</keyword>
<dbReference type="Pfam" id="PF12730">
    <property type="entry name" value="ABC2_membrane_4"/>
    <property type="match status" value="1"/>
</dbReference>
<gene>
    <name evidence="2" type="ORF">CFOLD11_35070</name>
</gene>
<reference evidence="2" key="1">
    <citation type="journal article" date="2023" name="Int. J. Syst. Evol. Microbiol.">
        <title>&lt;i&gt;Clostridium folliculivorans&lt;/i&gt; sp. nov., isolated from soil samples of an organic paddy in Japan.</title>
        <authorList>
            <person name="Tazawa J."/>
            <person name="Kobayashi H."/>
            <person name="Tanizawa Y."/>
            <person name="Uchino A."/>
            <person name="Tanaka F."/>
            <person name="Urashima Y."/>
            <person name="Miura S."/>
            <person name="Sakamoto M."/>
            <person name="Ohkuma M."/>
            <person name="Tohno M."/>
        </authorList>
    </citation>
    <scope>NUCLEOTIDE SEQUENCE</scope>
    <source>
        <strain evidence="2">D1-1</strain>
    </source>
</reference>
<dbReference type="Proteomes" id="UP001057868">
    <property type="component" value="Unassembled WGS sequence"/>
</dbReference>
<keyword evidence="1" id="KW-0812">Transmembrane</keyword>
<keyword evidence="3" id="KW-1185">Reference proteome</keyword>
<sequence>MILTQPIKKYQLLLSKYIVSCEFITLMIVVNIATMVFSGFITGVKDPLDADLFFRCFWILWASTLATAAVQMIAVEFFSSKWISIFIGLLLGLMSQGTYLNGWFGKFNPYSFSDFSYRADWKQALFMMLISCIFIIIGLIISTFVFKRQNINR</sequence>
<evidence type="ECO:0000313" key="3">
    <source>
        <dbReference type="Proteomes" id="UP001057868"/>
    </source>
</evidence>
<evidence type="ECO:0000256" key="1">
    <source>
        <dbReference type="SAM" id="Phobius"/>
    </source>
</evidence>
<comment type="caution">
    <text evidence="2">The sequence shown here is derived from an EMBL/GenBank/DDBJ whole genome shotgun (WGS) entry which is preliminary data.</text>
</comment>
<dbReference type="AlphaFoldDB" id="A0A9W5Y4Z7"/>
<protein>
    <submittedName>
        <fullName evidence="2">Uncharacterized protein</fullName>
    </submittedName>
</protein>
<keyword evidence="1" id="KW-1133">Transmembrane helix</keyword>
<feature type="transmembrane region" description="Helical" evidence="1">
    <location>
        <begin position="21"/>
        <end position="40"/>
    </location>
</feature>
<proteinExistence type="predicted"/>
<organism evidence="2 3">
    <name type="scientific">Clostridium folliculivorans</name>
    <dbReference type="NCBI Taxonomy" id="2886038"/>
    <lineage>
        <taxon>Bacteria</taxon>
        <taxon>Bacillati</taxon>
        <taxon>Bacillota</taxon>
        <taxon>Clostridia</taxon>
        <taxon>Eubacteriales</taxon>
        <taxon>Clostridiaceae</taxon>
        <taxon>Clostridium</taxon>
    </lineage>
</organism>
<accession>A0A9W5Y4Z7</accession>
<feature type="transmembrane region" description="Helical" evidence="1">
    <location>
        <begin position="52"/>
        <end position="75"/>
    </location>
</feature>